<evidence type="ECO:0000259" key="9">
    <source>
        <dbReference type="PROSITE" id="PS50850"/>
    </source>
</evidence>
<feature type="transmembrane region" description="Helical" evidence="8">
    <location>
        <begin position="191"/>
        <end position="213"/>
    </location>
</feature>
<feature type="transmembrane region" description="Helical" evidence="8">
    <location>
        <begin position="94"/>
        <end position="118"/>
    </location>
</feature>
<feature type="transmembrane region" description="Helical" evidence="8">
    <location>
        <begin position="225"/>
        <end position="244"/>
    </location>
</feature>
<comment type="caution">
    <text evidence="10">The sequence shown here is derived from an EMBL/GenBank/DDBJ whole genome shotgun (WGS) entry which is preliminary data.</text>
</comment>
<feature type="transmembrane region" description="Helical" evidence="8">
    <location>
        <begin position="364"/>
        <end position="389"/>
    </location>
</feature>
<protein>
    <submittedName>
        <fullName evidence="10">MFS transporter</fullName>
    </submittedName>
</protein>
<dbReference type="Gene3D" id="1.20.1250.20">
    <property type="entry name" value="MFS general substrate transporter like domains"/>
    <property type="match status" value="2"/>
</dbReference>
<evidence type="ECO:0000313" key="11">
    <source>
        <dbReference type="Proteomes" id="UP000267081"/>
    </source>
</evidence>
<feature type="compositionally biased region" description="Basic and acidic residues" evidence="7">
    <location>
        <begin position="25"/>
        <end position="34"/>
    </location>
</feature>
<reference evidence="10 11" key="1">
    <citation type="submission" date="2018-12" db="EMBL/GenBank/DDBJ databases">
        <title>Amycolatopsis eburnea sp. nov. actinomycete associate with arbuscular mycorrhiza fungal spore.</title>
        <authorList>
            <person name="Lumyong S."/>
            <person name="Chaiya L."/>
        </authorList>
    </citation>
    <scope>NUCLEOTIDE SEQUENCE [LARGE SCALE GENOMIC DNA]</scope>
    <source>
        <strain evidence="10 11">GLM-1</strain>
    </source>
</reference>
<evidence type="ECO:0000256" key="3">
    <source>
        <dbReference type="ARBA" id="ARBA00022475"/>
    </source>
</evidence>
<dbReference type="Pfam" id="PF07690">
    <property type="entry name" value="MFS_1"/>
    <property type="match status" value="1"/>
</dbReference>
<evidence type="ECO:0000256" key="8">
    <source>
        <dbReference type="SAM" id="Phobius"/>
    </source>
</evidence>
<dbReference type="AlphaFoldDB" id="A0A427T165"/>
<feature type="transmembrane region" description="Helical" evidence="8">
    <location>
        <begin position="401"/>
        <end position="424"/>
    </location>
</feature>
<keyword evidence="3" id="KW-1003">Cell membrane</keyword>
<evidence type="ECO:0000256" key="5">
    <source>
        <dbReference type="ARBA" id="ARBA00022989"/>
    </source>
</evidence>
<dbReference type="GO" id="GO:0005886">
    <property type="term" value="C:plasma membrane"/>
    <property type="evidence" value="ECO:0007669"/>
    <property type="project" value="UniProtKB-SubCell"/>
</dbReference>
<keyword evidence="6 8" id="KW-0472">Membrane</keyword>
<feature type="transmembrane region" description="Helical" evidence="8">
    <location>
        <begin position="68"/>
        <end position="88"/>
    </location>
</feature>
<dbReference type="InterPro" id="IPR020846">
    <property type="entry name" value="MFS_dom"/>
</dbReference>
<keyword evidence="2" id="KW-0813">Transport</keyword>
<dbReference type="GO" id="GO:0022857">
    <property type="term" value="F:transmembrane transporter activity"/>
    <property type="evidence" value="ECO:0007669"/>
    <property type="project" value="InterPro"/>
</dbReference>
<feature type="domain" description="Major facilitator superfamily (MFS) profile" evidence="9">
    <location>
        <begin position="53"/>
        <end position="456"/>
    </location>
</feature>
<proteinExistence type="predicted"/>
<dbReference type="PANTHER" id="PTHR43045">
    <property type="entry name" value="SHIKIMATE TRANSPORTER"/>
    <property type="match status" value="1"/>
</dbReference>
<feature type="region of interest" description="Disordered" evidence="7">
    <location>
        <begin position="1"/>
        <end position="34"/>
    </location>
</feature>
<organism evidence="10 11">
    <name type="scientific">Amycolatopsis eburnea</name>
    <dbReference type="NCBI Taxonomy" id="2267691"/>
    <lineage>
        <taxon>Bacteria</taxon>
        <taxon>Bacillati</taxon>
        <taxon>Actinomycetota</taxon>
        <taxon>Actinomycetes</taxon>
        <taxon>Pseudonocardiales</taxon>
        <taxon>Pseudonocardiaceae</taxon>
        <taxon>Amycolatopsis</taxon>
    </lineage>
</organism>
<dbReference type="InterPro" id="IPR036259">
    <property type="entry name" value="MFS_trans_sf"/>
</dbReference>
<evidence type="ECO:0000256" key="7">
    <source>
        <dbReference type="SAM" id="MobiDB-lite"/>
    </source>
</evidence>
<feature type="transmembrane region" description="Helical" evidence="8">
    <location>
        <begin position="125"/>
        <end position="144"/>
    </location>
</feature>
<dbReference type="InterPro" id="IPR011701">
    <property type="entry name" value="MFS"/>
</dbReference>
<dbReference type="Proteomes" id="UP000267081">
    <property type="component" value="Unassembled WGS sequence"/>
</dbReference>
<dbReference type="PANTHER" id="PTHR43045:SF1">
    <property type="entry name" value="SHIKIMATE TRANSPORTER"/>
    <property type="match status" value="1"/>
</dbReference>
<comment type="subcellular location">
    <subcellularLocation>
        <location evidence="1">Cell membrane</location>
        <topology evidence="1">Multi-pass membrane protein</topology>
    </subcellularLocation>
</comment>
<dbReference type="SUPFAM" id="SSF103473">
    <property type="entry name" value="MFS general substrate transporter"/>
    <property type="match status" value="1"/>
</dbReference>
<feature type="transmembrane region" description="Helical" evidence="8">
    <location>
        <begin position="278"/>
        <end position="302"/>
    </location>
</feature>
<evidence type="ECO:0000256" key="4">
    <source>
        <dbReference type="ARBA" id="ARBA00022692"/>
    </source>
</evidence>
<evidence type="ECO:0000256" key="6">
    <source>
        <dbReference type="ARBA" id="ARBA00023136"/>
    </source>
</evidence>
<feature type="transmembrane region" description="Helical" evidence="8">
    <location>
        <begin position="339"/>
        <end position="358"/>
    </location>
</feature>
<keyword evidence="4 8" id="KW-0812">Transmembrane</keyword>
<accession>A0A427T165</accession>
<dbReference type="PROSITE" id="PS50850">
    <property type="entry name" value="MFS"/>
    <property type="match status" value="1"/>
</dbReference>
<keyword evidence="5 8" id="KW-1133">Transmembrane helix</keyword>
<dbReference type="InterPro" id="IPR005828">
    <property type="entry name" value="MFS_sugar_transport-like"/>
</dbReference>
<feature type="transmembrane region" description="Helical" evidence="8">
    <location>
        <begin position="430"/>
        <end position="450"/>
    </location>
</feature>
<evidence type="ECO:0000313" key="10">
    <source>
        <dbReference type="EMBL" id="RSD11727.1"/>
    </source>
</evidence>
<feature type="transmembrane region" description="Helical" evidence="8">
    <location>
        <begin position="308"/>
        <end position="327"/>
    </location>
</feature>
<evidence type="ECO:0000256" key="2">
    <source>
        <dbReference type="ARBA" id="ARBA00022448"/>
    </source>
</evidence>
<dbReference type="EMBL" id="RSEC01000059">
    <property type="protein sequence ID" value="RSD11727.1"/>
    <property type="molecule type" value="Genomic_DNA"/>
</dbReference>
<keyword evidence="11" id="KW-1185">Reference proteome</keyword>
<name>A0A427T165_9PSEU</name>
<sequence length="475" mass="49919">MVRFSASHHPQRSNDARLCPVNHPRNHDLPRDGEAIPVSAADPRTVRREVRRVVASSCLGTAIETYDFVLYSSAAALIFGPLFFAQLSPAVATIASFATFATGYLVRPLGGFVFGYLGDRFGRRWVLVTTVCLAGGGTGVIGLLPTQAQIGPLAPVLLVLLRMVQGLAHGGEWGGGVLMIAEHVEPRRRGLYTGIGQGGLSLGAVIATLVMAVVAGLPEPVLFGWAWRIPFLLSFVLIALGIYLRLRISESPLFVEAKRARGQKAGLASHLGPLVRGILASIPPTMSAAFFGSFAVSFAVAAGHSRTTVLLALSASWILSTFTIPLYGLVSDRLGRRPVYVASVLGVAIATYPFLLAMRSHSTALLFVAFIVLFSFITPAAQGTIASLLSELFPTRLRSTGVSLAYQLAAIVGGLTPVVSATLLTTSGGLGWVVVVIAGLCVIAAPAVLLGRESVGKSLADTAAPRPVPEELPAR</sequence>
<evidence type="ECO:0000256" key="1">
    <source>
        <dbReference type="ARBA" id="ARBA00004651"/>
    </source>
</evidence>
<dbReference type="Pfam" id="PF00083">
    <property type="entry name" value="Sugar_tr"/>
    <property type="match status" value="1"/>
</dbReference>
<gene>
    <name evidence="10" type="ORF">EIY87_33705</name>
</gene>